<dbReference type="AlphaFoldDB" id="A0AA36EB33"/>
<gene>
    <name evidence="1" type="ORF">LSALG_LOCUS28605</name>
</gene>
<dbReference type="PANTHER" id="PTHR46183">
    <property type="entry name" value="PROTEIN CLMP1"/>
    <property type="match status" value="1"/>
</dbReference>
<dbReference type="PANTHER" id="PTHR46183:SF4">
    <property type="entry name" value="PROTEIN PHOX4"/>
    <property type="match status" value="1"/>
</dbReference>
<protein>
    <submittedName>
        <fullName evidence="1">Uncharacterized protein</fullName>
    </submittedName>
</protein>
<dbReference type="Proteomes" id="UP001177003">
    <property type="component" value="Chromosome 6"/>
</dbReference>
<proteinExistence type="predicted"/>
<organism evidence="1 2">
    <name type="scientific">Lactuca saligna</name>
    <name type="common">Willowleaf lettuce</name>
    <dbReference type="NCBI Taxonomy" id="75948"/>
    <lineage>
        <taxon>Eukaryota</taxon>
        <taxon>Viridiplantae</taxon>
        <taxon>Streptophyta</taxon>
        <taxon>Embryophyta</taxon>
        <taxon>Tracheophyta</taxon>
        <taxon>Spermatophyta</taxon>
        <taxon>Magnoliopsida</taxon>
        <taxon>eudicotyledons</taxon>
        <taxon>Gunneridae</taxon>
        <taxon>Pentapetalae</taxon>
        <taxon>asterids</taxon>
        <taxon>campanulids</taxon>
        <taxon>Asterales</taxon>
        <taxon>Asteraceae</taxon>
        <taxon>Cichorioideae</taxon>
        <taxon>Cichorieae</taxon>
        <taxon>Lactucinae</taxon>
        <taxon>Lactuca</taxon>
    </lineage>
</organism>
<evidence type="ECO:0000313" key="1">
    <source>
        <dbReference type="EMBL" id="CAI9289363.1"/>
    </source>
</evidence>
<evidence type="ECO:0000313" key="2">
    <source>
        <dbReference type="Proteomes" id="UP001177003"/>
    </source>
</evidence>
<dbReference type="InterPro" id="IPR044517">
    <property type="entry name" value="PHOX1-4"/>
</dbReference>
<reference evidence="1" key="1">
    <citation type="submission" date="2023-04" db="EMBL/GenBank/DDBJ databases">
        <authorList>
            <person name="Vijverberg K."/>
            <person name="Xiong W."/>
            <person name="Schranz E."/>
        </authorList>
    </citation>
    <scope>NUCLEOTIDE SEQUENCE</scope>
</reference>
<name>A0AA36EB33_LACSI</name>
<accession>A0AA36EB33</accession>
<dbReference type="EMBL" id="OX465082">
    <property type="protein sequence ID" value="CAI9289363.1"/>
    <property type="molecule type" value="Genomic_DNA"/>
</dbReference>
<sequence>MNSKEEWIVQFSRLFKSHVGFDTDPYLDLHELGMEIYSEAMEDTTTTKSSQNLFNMVGSKFQEMSALALFNLGNVHMNKARKSIVITEDDNTSKESVSEQVQIGFEFS</sequence>
<keyword evidence="2" id="KW-1185">Reference proteome</keyword>